<dbReference type="Proteomes" id="UP000825933">
    <property type="component" value="Unassembled WGS sequence"/>
</dbReference>
<gene>
    <name evidence="1" type="ORF">K8N75_09960</name>
</gene>
<sequence>MTDGAICNMINEIKMIDRPCPNCGNLTYLGVMIPTVEAHIADYYPTSFVCLNPSCRAYWSSDDKYYYTPENPRDEY</sequence>
<name>A0A8T5V3C4_9EURY</name>
<organism evidence="1 2">
    <name type="scientific">Methanobacterium spitsbergense</name>
    <dbReference type="NCBI Taxonomy" id="2874285"/>
    <lineage>
        <taxon>Archaea</taxon>
        <taxon>Methanobacteriati</taxon>
        <taxon>Methanobacteriota</taxon>
        <taxon>Methanomada group</taxon>
        <taxon>Methanobacteria</taxon>
        <taxon>Methanobacteriales</taxon>
        <taxon>Methanobacteriaceae</taxon>
        <taxon>Methanobacterium</taxon>
    </lineage>
</organism>
<accession>A0A8T5V3C4</accession>
<evidence type="ECO:0000313" key="2">
    <source>
        <dbReference type="Proteomes" id="UP000825933"/>
    </source>
</evidence>
<dbReference type="AlphaFoldDB" id="A0A8T5V3C4"/>
<keyword evidence="2" id="KW-1185">Reference proteome</keyword>
<protein>
    <submittedName>
        <fullName evidence="1">Uncharacterized protein</fullName>
    </submittedName>
</protein>
<dbReference type="EMBL" id="JAIOUQ010000011">
    <property type="protein sequence ID" value="MBZ2166361.1"/>
    <property type="molecule type" value="Genomic_DNA"/>
</dbReference>
<reference evidence="2" key="1">
    <citation type="journal article" date="2022" name="Microbiol. Resour. Announc.">
        <title>Draft Genome Sequence of a Methanogenic Archaeon from West Spitsbergen Permafrost.</title>
        <authorList>
            <person name="Trubitsyn V."/>
            <person name="Rivkina E."/>
            <person name="Shcherbakova V."/>
        </authorList>
    </citation>
    <scope>NUCLEOTIDE SEQUENCE [LARGE SCALE GENOMIC DNA]</scope>
    <source>
        <strain evidence="2">VT</strain>
    </source>
</reference>
<evidence type="ECO:0000313" key="1">
    <source>
        <dbReference type="EMBL" id="MBZ2166361.1"/>
    </source>
</evidence>
<comment type="caution">
    <text evidence="1">The sequence shown here is derived from an EMBL/GenBank/DDBJ whole genome shotgun (WGS) entry which is preliminary data.</text>
</comment>
<dbReference type="RefSeq" id="WP_223791913.1">
    <property type="nucleotide sequence ID" value="NZ_JAIOUQ010000011.1"/>
</dbReference>
<proteinExistence type="predicted"/>